<keyword evidence="1" id="KW-0223">Dioxygenase</keyword>
<dbReference type="InterPro" id="IPR014710">
    <property type="entry name" value="RmlC-like_jellyroll"/>
</dbReference>
<evidence type="ECO:0000313" key="1">
    <source>
        <dbReference type="EMBL" id="QPD00189.1"/>
    </source>
</evidence>
<reference evidence="1 2" key="1">
    <citation type="submission" date="2020-11" db="EMBL/GenBank/DDBJ databases">
        <title>The genome sequence of Erythrobacter sp. 6D36.</title>
        <authorList>
            <person name="Liu Y."/>
        </authorList>
    </citation>
    <scope>NUCLEOTIDE SEQUENCE [LARGE SCALE GENOMIC DNA]</scope>
    <source>
        <strain evidence="1 2">6D36</strain>
    </source>
</reference>
<protein>
    <submittedName>
        <fullName evidence="1">Cysteine dioxygenase family protein</fullName>
    </submittedName>
</protein>
<proteinExistence type="predicted"/>
<evidence type="ECO:0000313" key="2">
    <source>
        <dbReference type="Proteomes" id="UP000594459"/>
    </source>
</evidence>
<keyword evidence="1" id="KW-0560">Oxidoreductase</keyword>
<dbReference type="RefSeq" id="WP_200983983.1">
    <property type="nucleotide sequence ID" value="NZ_CP064654.1"/>
</dbReference>
<accession>A0A7S8ITG3</accession>
<dbReference type="InterPro" id="IPR011051">
    <property type="entry name" value="RmlC_Cupin_sf"/>
</dbReference>
<dbReference type="SUPFAM" id="SSF51182">
    <property type="entry name" value="RmlC-like cupins"/>
    <property type="match status" value="1"/>
</dbReference>
<sequence>MEQPLESIIRRFADAVASPDPQASAERVMAEIVRDPAVVAAAARRSDCRELRDLVIHKDERLTVLAGAIPAGFSTSPHNHSLWSVVGVAAGREDNTFFERDEETGLRKVREVSVVAPGVLANTVDAIHAIANPLDEPLVAIHVYGGNLLEVDRSSWDPQTLEEIPFQWDRMTDG</sequence>
<dbReference type="KEGG" id="qso:IRL76_06585"/>
<dbReference type="GO" id="GO:0051213">
    <property type="term" value="F:dioxygenase activity"/>
    <property type="evidence" value="ECO:0007669"/>
    <property type="project" value="UniProtKB-KW"/>
</dbReference>
<dbReference type="Proteomes" id="UP000594459">
    <property type="component" value="Chromosome"/>
</dbReference>
<dbReference type="CDD" id="cd10548">
    <property type="entry name" value="cupin_CDO"/>
    <property type="match status" value="1"/>
</dbReference>
<dbReference type="AlphaFoldDB" id="A0A7S8ITG3"/>
<name>A0A7S8ITG3_9SPHN</name>
<organism evidence="1 2">
    <name type="scientific">Qipengyuania soli</name>
    <dbReference type="NCBI Taxonomy" id="2782568"/>
    <lineage>
        <taxon>Bacteria</taxon>
        <taxon>Pseudomonadati</taxon>
        <taxon>Pseudomonadota</taxon>
        <taxon>Alphaproteobacteria</taxon>
        <taxon>Sphingomonadales</taxon>
        <taxon>Erythrobacteraceae</taxon>
        <taxon>Qipengyuania</taxon>
    </lineage>
</organism>
<gene>
    <name evidence="1" type="ORF">IRL76_06585</name>
</gene>
<dbReference type="EMBL" id="CP064654">
    <property type="protein sequence ID" value="QPD00189.1"/>
    <property type="molecule type" value="Genomic_DNA"/>
</dbReference>
<dbReference type="Gene3D" id="2.60.120.10">
    <property type="entry name" value="Jelly Rolls"/>
    <property type="match status" value="1"/>
</dbReference>
<keyword evidence="2" id="KW-1185">Reference proteome</keyword>